<dbReference type="Proteomes" id="UP000064249">
    <property type="component" value="Unassembled WGS sequence"/>
</dbReference>
<gene>
    <name evidence="1" type="ORF">XD73_0377</name>
</gene>
<dbReference type="AlphaFoldDB" id="A0A101FYE9"/>
<proteinExistence type="predicted"/>
<protein>
    <submittedName>
        <fullName evidence="1">Uncharacterized protein</fullName>
    </submittedName>
</protein>
<name>A0A101FYE9_9CHLR</name>
<evidence type="ECO:0000313" key="1">
    <source>
        <dbReference type="EMBL" id="KUK46756.1"/>
    </source>
</evidence>
<evidence type="ECO:0000313" key="2">
    <source>
        <dbReference type="Proteomes" id="UP000064249"/>
    </source>
</evidence>
<organism evidence="1 2">
    <name type="scientific">Anaerolinea thermophila</name>
    <dbReference type="NCBI Taxonomy" id="167964"/>
    <lineage>
        <taxon>Bacteria</taxon>
        <taxon>Bacillati</taxon>
        <taxon>Chloroflexota</taxon>
        <taxon>Anaerolineae</taxon>
        <taxon>Anaerolineales</taxon>
        <taxon>Anaerolineaceae</taxon>
        <taxon>Anaerolinea</taxon>
    </lineage>
</organism>
<reference evidence="1 2" key="1">
    <citation type="journal article" date="2015" name="MBio">
        <title>Genome-Resolved Metagenomic Analysis Reveals Roles for Candidate Phyla and Other Microbial Community Members in Biogeochemical Transformations in Oil Reservoirs.</title>
        <authorList>
            <person name="Hu P."/>
            <person name="Tom L."/>
            <person name="Singh A."/>
            <person name="Thomas B.C."/>
            <person name="Baker B.J."/>
            <person name="Piceno Y.M."/>
            <person name="Andersen G.L."/>
            <person name="Banfield J.F."/>
        </authorList>
    </citation>
    <scope>NUCLEOTIDE SEQUENCE [LARGE SCALE GENOMIC DNA]</scope>
    <source>
        <strain evidence="1">46_16</strain>
    </source>
</reference>
<sequence>MVQERFTQKIEAGAIFVFNYDLALKTHHNPQRHFCFSLLKTICPQNDDCPPDIKAAFYELRVGPIDQINWEALNSFMQHGNHFTNLSIDESEEDFVTCKDTNQLVFTPYIVAIWSDDNSVFSFVHHALVQNNVEGYTGCTFLDIPKTIEEFHSMCRQIDLGLDALVKNGEYLYPDGSDHPLKPEVMLGMGFMPVQR</sequence>
<comment type="caution">
    <text evidence="1">The sequence shown here is derived from an EMBL/GenBank/DDBJ whole genome shotgun (WGS) entry which is preliminary data.</text>
</comment>
<accession>A0A101FYE9</accession>
<dbReference type="EMBL" id="LGFU01000009">
    <property type="protein sequence ID" value="KUK46756.1"/>
    <property type="molecule type" value="Genomic_DNA"/>
</dbReference>